<evidence type="ECO:0000256" key="6">
    <source>
        <dbReference type="RuleBase" id="RU004005"/>
    </source>
</evidence>
<dbReference type="Gene3D" id="3.90.470.10">
    <property type="entry name" value="Ribosomal protein L22/L17"/>
    <property type="match status" value="1"/>
</dbReference>
<dbReference type="InterPro" id="IPR005721">
    <property type="entry name" value="Ribosomal_uL22_euk/arc"/>
</dbReference>
<evidence type="ECO:0000256" key="4">
    <source>
        <dbReference type="ARBA" id="ARBA00035207"/>
    </source>
</evidence>
<dbReference type="AlphaFoldDB" id="A0A9N9MIV8"/>
<proteinExistence type="inferred from homology"/>
<keyword evidence="8" id="KW-1185">Reference proteome</keyword>
<dbReference type="GO" id="GO:0022625">
    <property type="term" value="C:cytosolic large ribosomal subunit"/>
    <property type="evidence" value="ECO:0007669"/>
    <property type="project" value="TreeGrafter"/>
</dbReference>
<evidence type="ECO:0000313" key="7">
    <source>
        <dbReference type="EMBL" id="CAG9764602.1"/>
    </source>
</evidence>
<evidence type="ECO:0000313" key="8">
    <source>
        <dbReference type="Proteomes" id="UP001152799"/>
    </source>
</evidence>
<dbReference type="Proteomes" id="UP001152799">
    <property type="component" value="Chromosome 2"/>
</dbReference>
<dbReference type="EMBL" id="OU892278">
    <property type="protein sequence ID" value="CAG9764602.1"/>
    <property type="molecule type" value="Genomic_DNA"/>
</dbReference>
<protein>
    <recommendedName>
        <fullName evidence="4">Large ribosomal subunit protein uL22</fullName>
    </recommendedName>
    <alternativeName>
        <fullName evidence="5">60S ribosomal protein L17</fullName>
    </alternativeName>
</protein>
<sequence length="159" mass="17905">MKLQKRETFSYKRCGEPKYVKAKASNLRVRFKTLVETANAISGMQVTRAQQYLKNVLGHKECVPFKKFSGGIGKCAQAKQFKTVSGRWPSKAVKSMNELLINATSNAYYSGIDPEDLFVCHIEVNPAPVSSRRTFRAHGKINPHVSHLSHIQIVLKLED</sequence>
<dbReference type="PANTHER" id="PTHR11593">
    <property type="entry name" value="60S RIBOSOMAL PROTEIN L17"/>
    <property type="match status" value="1"/>
</dbReference>
<keyword evidence="2 6" id="KW-0689">Ribosomal protein</keyword>
<comment type="similarity">
    <text evidence="1 6">Belongs to the universal ribosomal protein uL22 family.</text>
</comment>
<gene>
    <name evidence="7" type="ORF">CEUTPL_LOCUS5236</name>
</gene>
<dbReference type="NCBIfam" id="TIGR01038">
    <property type="entry name" value="uL22_arch_euk"/>
    <property type="match status" value="1"/>
</dbReference>
<organism evidence="7 8">
    <name type="scientific">Ceutorhynchus assimilis</name>
    <name type="common">cabbage seed weevil</name>
    <dbReference type="NCBI Taxonomy" id="467358"/>
    <lineage>
        <taxon>Eukaryota</taxon>
        <taxon>Metazoa</taxon>
        <taxon>Ecdysozoa</taxon>
        <taxon>Arthropoda</taxon>
        <taxon>Hexapoda</taxon>
        <taxon>Insecta</taxon>
        <taxon>Pterygota</taxon>
        <taxon>Neoptera</taxon>
        <taxon>Endopterygota</taxon>
        <taxon>Coleoptera</taxon>
        <taxon>Polyphaga</taxon>
        <taxon>Cucujiformia</taxon>
        <taxon>Curculionidae</taxon>
        <taxon>Ceutorhynchinae</taxon>
        <taxon>Ceutorhynchus</taxon>
    </lineage>
</organism>
<dbReference type="GO" id="GO:0002181">
    <property type="term" value="P:cytoplasmic translation"/>
    <property type="evidence" value="ECO:0007669"/>
    <property type="project" value="TreeGrafter"/>
</dbReference>
<dbReference type="Pfam" id="PF00237">
    <property type="entry name" value="Ribosomal_L22"/>
    <property type="match status" value="1"/>
</dbReference>
<evidence type="ECO:0000256" key="5">
    <source>
        <dbReference type="ARBA" id="ARBA00035325"/>
    </source>
</evidence>
<evidence type="ECO:0000256" key="3">
    <source>
        <dbReference type="ARBA" id="ARBA00023274"/>
    </source>
</evidence>
<dbReference type="CDD" id="cd00336">
    <property type="entry name" value="Ribosomal_L22"/>
    <property type="match status" value="1"/>
</dbReference>
<name>A0A9N9MIV8_9CUCU</name>
<dbReference type="OrthoDB" id="10254664at2759"/>
<keyword evidence="3 6" id="KW-0687">Ribonucleoprotein</keyword>
<accession>A0A9N9MIV8</accession>
<dbReference type="InterPro" id="IPR001063">
    <property type="entry name" value="Ribosomal_uL22"/>
</dbReference>
<evidence type="ECO:0000256" key="1">
    <source>
        <dbReference type="ARBA" id="ARBA00009451"/>
    </source>
</evidence>
<dbReference type="InterPro" id="IPR036394">
    <property type="entry name" value="Ribosomal_uL22_sf"/>
</dbReference>
<dbReference type="PANTHER" id="PTHR11593:SF10">
    <property type="entry name" value="60S RIBOSOMAL PROTEIN L17"/>
    <property type="match status" value="1"/>
</dbReference>
<evidence type="ECO:0000256" key="2">
    <source>
        <dbReference type="ARBA" id="ARBA00022980"/>
    </source>
</evidence>
<dbReference type="SUPFAM" id="SSF54843">
    <property type="entry name" value="Ribosomal protein L22"/>
    <property type="match status" value="1"/>
</dbReference>
<reference evidence="7" key="1">
    <citation type="submission" date="2022-01" db="EMBL/GenBank/DDBJ databases">
        <authorList>
            <person name="King R."/>
        </authorList>
    </citation>
    <scope>NUCLEOTIDE SEQUENCE</scope>
</reference>
<dbReference type="GO" id="GO:0003735">
    <property type="term" value="F:structural constituent of ribosome"/>
    <property type="evidence" value="ECO:0007669"/>
    <property type="project" value="InterPro"/>
</dbReference>